<name>A0A1G4KMB3_9SACH</name>
<evidence type="ECO:0000313" key="5">
    <source>
        <dbReference type="EMBL" id="SCV05620.1"/>
    </source>
</evidence>
<dbReference type="SUPFAM" id="SSF56349">
    <property type="entry name" value="DNA breaking-rejoining enzymes"/>
    <property type="match status" value="1"/>
</dbReference>
<dbReference type="GO" id="GO:0015074">
    <property type="term" value="P:DNA integration"/>
    <property type="evidence" value="ECO:0007669"/>
    <property type="project" value="UniProtKB-UniRule"/>
</dbReference>
<feature type="compositionally biased region" description="Polar residues" evidence="3">
    <location>
        <begin position="390"/>
        <end position="399"/>
    </location>
</feature>
<comment type="similarity">
    <text evidence="2">Belongs to the 'phage' integrase family.</text>
</comment>
<accession>A0A1G4KMB3</accession>
<dbReference type="EMBL" id="LT598447">
    <property type="protein sequence ID" value="SCV05620.1"/>
    <property type="molecule type" value="Genomic_DNA"/>
</dbReference>
<evidence type="ECO:0000256" key="1">
    <source>
        <dbReference type="ARBA" id="ARBA00023172"/>
    </source>
</evidence>
<proteinExistence type="inferred from homology"/>
<organism evidence="5 6">
    <name type="scientific">Lachancea nothofagi CBS 11611</name>
    <dbReference type="NCBI Taxonomy" id="1266666"/>
    <lineage>
        <taxon>Eukaryota</taxon>
        <taxon>Fungi</taxon>
        <taxon>Dikarya</taxon>
        <taxon>Ascomycota</taxon>
        <taxon>Saccharomycotina</taxon>
        <taxon>Saccharomycetes</taxon>
        <taxon>Saccharomycetales</taxon>
        <taxon>Saccharomycetaceae</taxon>
        <taxon>Lachancea</taxon>
    </lineage>
</organism>
<dbReference type="OrthoDB" id="4069891at2759"/>
<gene>
    <name evidence="5" type="ORF">LANO_0H11496G</name>
</gene>
<dbReference type="InterPro" id="IPR005626">
    <property type="entry name" value="Recombinase_Flp_C"/>
</dbReference>
<dbReference type="GO" id="GO:0006310">
    <property type="term" value="P:DNA recombination"/>
    <property type="evidence" value="ECO:0007669"/>
    <property type="project" value="UniProtKB-UniRule"/>
</dbReference>
<reference evidence="6" key="1">
    <citation type="submission" date="2016-03" db="EMBL/GenBank/DDBJ databases">
        <authorList>
            <person name="Devillers Hugo."/>
        </authorList>
    </citation>
    <scope>NUCLEOTIDE SEQUENCE [LARGE SCALE GENOMIC DNA]</scope>
</reference>
<evidence type="ECO:0000313" key="6">
    <source>
        <dbReference type="Proteomes" id="UP000189911"/>
    </source>
</evidence>
<dbReference type="PROSITE" id="PS51899">
    <property type="entry name" value="TYR_RECOMBINASE_FLP"/>
    <property type="match status" value="1"/>
</dbReference>
<feature type="compositionally biased region" description="Polar residues" evidence="3">
    <location>
        <begin position="525"/>
        <end position="539"/>
    </location>
</feature>
<dbReference type="Pfam" id="PF05202">
    <property type="entry name" value="Flp_C"/>
    <property type="match status" value="1"/>
</dbReference>
<dbReference type="Gene3D" id="1.10.443.10">
    <property type="entry name" value="Intergrase catalytic core"/>
    <property type="match status" value="2"/>
</dbReference>
<evidence type="ECO:0000256" key="2">
    <source>
        <dbReference type="PROSITE-ProRule" id="PRU01247"/>
    </source>
</evidence>
<keyword evidence="1 2" id="KW-0233">DNA recombination</keyword>
<feature type="compositionally biased region" description="Low complexity" evidence="3">
    <location>
        <begin position="377"/>
        <end position="389"/>
    </location>
</feature>
<sequence>MFDAIRIANGGAKEVSRQTSWPVIQAAKDAIEENAPHESREAFRLILLATSLNSCSVGDLEKAEVSTFEIVPSKSRGSLIRVKVGETNTTTRYLYFPPGEDELDLLVALHEFFSAADPTNFSQGSQQQCQLFAKSTGDSYCKFIQAQDLSEKLRIQGSHETRSNANLLSKIPFSSPKISEKVLAAATGFDDRNVQSSDLKRNSEADSILVRQESRHGHDRYGKWAEVVNREVLNYLNSYHSFKNKATRVASAAGSNDSNVPTNAETDSLKNATSSVGNFYQGISRSANMVDQPPQTDVVYHDDMNEIIVGIKRLVVSHDSLNTQVQQMDTKVARTQIDLDGLVTRSTNNNKHLQSLLLSTQDVRKLQELLEQLSEQQQHQQQQSQSIESKVSSDQTSSDEVQRLRQELDLYKQQHGNLVNITAELSQKQQELTVVNSKHEQMISKLHDSRKEFEKLRSEHKELDAQIDHALFSKCKAVETNLAISAANFMPPNNSSDMPMTKMNRITNMLRKNNPNGRRVMSLNVAGSSTNYTPSNNSDDNNEEP</sequence>
<protein>
    <submittedName>
        <fullName evidence="5">LANO_0H11496g1_1</fullName>
    </submittedName>
</protein>
<dbReference type="Proteomes" id="UP000189911">
    <property type="component" value="Chromosome H"/>
</dbReference>
<feature type="region of interest" description="Disordered" evidence="3">
    <location>
        <begin position="377"/>
        <end position="401"/>
    </location>
</feature>
<keyword evidence="6" id="KW-1185">Reference proteome</keyword>
<keyword evidence="2" id="KW-0229">DNA integration</keyword>
<dbReference type="GO" id="GO:0003677">
    <property type="term" value="F:DNA binding"/>
    <property type="evidence" value="ECO:0007669"/>
    <property type="project" value="InterPro"/>
</dbReference>
<dbReference type="InterPro" id="IPR011010">
    <property type="entry name" value="DNA_brk_join_enz"/>
</dbReference>
<evidence type="ECO:0000256" key="3">
    <source>
        <dbReference type="SAM" id="MobiDB-lite"/>
    </source>
</evidence>
<dbReference type="InterPro" id="IPR013762">
    <property type="entry name" value="Integrase-like_cat_sf"/>
</dbReference>
<feature type="region of interest" description="Disordered" evidence="3">
    <location>
        <begin position="511"/>
        <end position="545"/>
    </location>
</feature>
<evidence type="ECO:0000259" key="4">
    <source>
        <dbReference type="PROSITE" id="PS51899"/>
    </source>
</evidence>
<feature type="domain" description="Tyr recombinase Flp-type" evidence="4">
    <location>
        <begin position="2"/>
        <end position="305"/>
    </location>
</feature>
<dbReference type="AlphaFoldDB" id="A0A1G4KMB3"/>
<feature type="active site" description="O-(3'-phospho-DNA)-tyrosine intermediate" evidence="2">
    <location>
        <position position="221"/>
    </location>
</feature>